<feature type="domain" description="HTH merR-type" evidence="2">
    <location>
        <begin position="1"/>
        <end position="24"/>
    </location>
</feature>
<keyword evidence="4" id="KW-1185">Reference proteome</keyword>
<sequence>MKISKLSNQTGVSPRSIRYYEKKG</sequence>
<proteinExistence type="predicted"/>
<feature type="compositionally biased region" description="Polar residues" evidence="1">
    <location>
        <begin position="1"/>
        <end position="13"/>
    </location>
</feature>
<comment type="caution">
    <text evidence="3">The sequence shown here is derived from an EMBL/GenBank/DDBJ whole genome shotgun (WGS) entry which is preliminary data.</text>
</comment>
<dbReference type="EMBL" id="QGTD01000001">
    <property type="protein sequence ID" value="PWU70461.1"/>
    <property type="molecule type" value="Genomic_DNA"/>
</dbReference>
<protein>
    <recommendedName>
        <fullName evidence="2">HTH merR-type domain-containing protein</fullName>
    </recommendedName>
</protein>
<dbReference type="AlphaFoldDB" id="A0A317L3K4"/>
<gene>
    <name evidence="3" type="ORF">DLJ74_00660</name>
</gene>
<dbReference type="RefSeq" id="WP_109982987.1">
    <property type="nucleotide sequence ID" value="NZ_JAJUIE010000149.1"/>
</dbReference>
<accession>A0A317L3K4</accession>
<dbReference type="Gene3D" id="1.10.1660.10">
    <property type="match status" value="1"/>
</dbReference>
<dbReference type="SUPFAM" id="SSF46955">
    <property type="entry name" value="Putative DNA-binding domain"/>
    <property type="match status" value="1"/>
</dbReference>
<dbReference type="InterPro" id="IPR000551">
    <property type="entry name" value="MerR-type_HTH_dom"/>
</dbReference>
<evidence type="ECO:0000259" key="2">
    <source>
        <dbReference type="PROSITE" id="PS50937"/>
    </source>
</evidence>
<feature type="region of interest" description="Disordered" evidence="1">
    <location>
        <begin position="1"/>
        <end position="24"/>
    </location>
</feature>
<dbReference type="GO" id="GO:0003677">
    <property type="term" value="F:DNA binding"/>
    <property type="evidence" value="ECO:0007669"/>
    <property type="project" value="InterPro"/>
</dbReference>
<dbReference type="PROSITE" id="PS50937">
    <property type="entry name" value="HTH_MERR_2"/>
    <property type="match status" value="1"/>
</dbReference>
<dbReference type="InterPro" id="IPR009061">
    <property type="entry name" value="DNA-bd_dom_put_sf"/>
</dbReference>
<dbReference type="GO" id="GO:0006355">
    <property type="term" value="P:regulation of DNA-templated transcription"/>
    <property type="evidence" value="ECO:0007669"/>
    <property type="project" value="InterPro"/>
</dbReference>
<dbReference type="Proteomes" id="UP000245624">
    <property type="component" value="Unassembled WGS sequence"/>
</dbReference>
<name>A0A317L3K4_9BACI</name>
<evidence type="ECO:0000313" key="3">
    <source>
        <dbReference type="EMBL" id="PWU70461.1"/>
    </source>
</evidence>
<dbReference type="Pfam" id="PF00376">
    <property type="entry name" value="MerR"/>
    <property type="match status" value="1"/>
</dbReference>
<organism evidence="3 4">
    <name type="scientific">Gracilibacillus dipsosauri</name>
    <dbReference type="NCBI Taxonomy" id="178340"/>
    <lineage>
        <taxon>Bacteria</taxon>
        <taxon>Bacillati</taxon>
        <taxon>Bacillota</taxon>
        <taxon>Bacilli</taxon>
        <taxon>Bacillales</taxon>
        <taxon>Bacillaceae</taxon>
        <taxon>Gracilibacillus</taxon>
    </lineage>
</organism>
<evidence type="ECO:0000313" key="4">
    <source>
        <dbReference type="Proteomes" id="UP000245624"/>
    </source>
</evidence>
<reference evidence="3 4" key="1">
    <citation type="submission" date="2018-05" db="EMBL/GenBank/DDBJ databases">
        <title>Genomic analysis of Gracilibacillus dipsosauri DD1 reveals novel features of a salt-tolerant amylase.</title>
        <authorList>
            <person name="Deutch C.E."/>
            <person name="Yang S."/>
        </authorList>
    </citation>
    <scope>NUCLEOTIDE SEQUENCE [LARGE SCALE GENOMIC DNA]</scope>
    <source>
        <strain evidence="3 4">DD1</strain>
    </source>
</reference>
<evidence type="ECO:0000256" key="1">
    <source>
        <dbReference type="SAM" id="MobiDB-lite"/>
    </source>
</evidence>